<evidence type="ECO:0000256" key="9">
    <source>
        <dbReference type="ARBA" id="ARBA00023139"/>
    </source>
</evidence>
<dbReference type="PANTHER" id="PTHR12428">
    <property type="entry name" value="OXA1"/>
    <property type="match status" value="1"/>
</dbReference>
<evidence type="ECO:0000256" key="2">
    <source>
        <dbReference type="ARBA" id="ARBA00022448"/>
    </source>
</evidence>
<feature type="domain" description="Membrane insertase YidC/Oxa/ALB C-terminal" evidence="13">
    <location>
        <begin position="71"/>
        <end position="258"/>
    </location>
</feature>
<evidence type="ECO:0000256" key="3">
    <source>
        <dbReference type="ARBA" id="ARBA00022475"/>
    </source>
</evidence>
<evidence type="ECO:0000256" key="1">
    <source>
        <dbReference type="ARBA" id="ARBA00004651"/>
    </source>
</evidence>
<reference evidence="14 15" key="1">
    <citation type="submission" date="2020-08" db="EMBL/GenBank/DDBJ databases">
        <title>A Genomic Blueprint of the Chicken Gut Microbiome.</title>
        <authorList>
            <person name="Gilroy R."/>
            <person name="Ravi A."/>
            <person name="Getino M."/>
            <person name="Pursley I."/>
            <person name="Horton D.L."/>
            <person name="Alikhan N.-F."/>
            <person name="Baker D."/>
            <person name="Gharbi K."/>
            <person name="Hall N."/>
            <person name="Watson M."/>
            <person name="Adriaenssens E.M."/>
            <person name="Foster-Nyarko E."/>
            <person name="Jarju S."/>
            <person name="Secka A."/>
            <person name="Antonio M."/>
            <person name="Oren A."/>
            <person name="Chaudhuri R."/>
            <person name="La Ragione R.M."/>
            <person name="Hildebrand F."/>
            <person name="Pallen M.J."/>
        </authorList>
    </citation>
    <scope>NUCLEOTIDE SEQUENCE [LARGE SCALE GENOMIC DNA]</scope>
    <source>
        <strain evidence="14 15">Sa2BVA9</strain>
    </source>
</reference>
<keyword evidence="2 12" id="KW-0813">Transport</keyword>
<sequence>MEKAKGFFPIQKRTVRIYAILASLLAVFLLSGCSSNVSEISSTTPGFFNHYIVFPISYITQHLAGWFNGSYGLAIIALTLIVRLLLFPLMMRQSKSQQKMKRVMKAMQPELDALKKSYENKKDTASQQKMQQEMMELYKKHQFNPLNIGCLPILIQLPILSGVYTAIRLMPDMSSHSFLWFKLGEPDMILALIVAAIYLLQSRISMQGMPVEQKKQMAIMGYISPIMMAFFSMSAPAAIPLYWMAGGTFLIFQTLLFRKMYPVDQGTENTEAISLPGSKSKKTKDPNPA</sequence>
<gene>
    <name evidence="12 14" type="primary">yidC</name>
    <name evidence="14" type="ORF">H9647_09900</name>
</gene>
<keyword evidence="10 12" id="KW-0143">Chaperone</keyword>
<keyword evidence="3 12" id="KW-1003">Cell membrane</keyword>
<evidence type="ECO:0000256" key="12">
    <source>
        <dbReference type="HAMAP-Rule" id="MF_01811"/>
    </source>
</evidence>
<name>A0ABR8SY11_9BACL</name>
<evidence type="ECO:0000256" key="11">
    <source>
        <dbReference type="ARBA" id="ARBA00023288"/>
    </source>
</evidence>
<dbReference type="EMBL" id="JACSQL010000003">
    <property type="protein sequence ID" value="MBD7968378.1"/>
    <property type="molecule type" value="Genomic_DNA"/>
</dbReference>
<evidence type="ECO:0000256" key="8">
    <source>
        <dbReference type="ARBA" id="ARBA00023136"/>
    </source>
</evidence>
<dbReference type="PANTHER" id="PTHR12428:SF65">
    <property type="entry name" value="CYTOCHROME C OXIDASE ASSEMBLY PROTEIN COX18, MITOCHONDRIAL"/>
    <property type="match status" value="1"/>
</dbReference>
<evidence type="ECO:0000256" key="10">
    <source>
        <dbReference type="ARBA" id="ARBA00023186"/>
    </source>
</evidence>
<comment type="subcellular location">
    <subcellularLocation>
        <location evidence="1 12">Cell membrane</location>
        <topology evidence="1 12">Multi-pass membrane protein</topology>
    </subcellularLocation>
</comment>
<dbReference type="PROSITE" id="PS51257">
    <property type="entry name" value="PROKAR_LIPOPROTEIN"/>
    <property type="match status" value="1"/>
</dbReference>
<evidence type="ECO:0000256" key="5">
    <source>
        <dbReference type="ARBA" id="ARBA00022729"/>
    </source>
</evidence>
<evidence type="ECO:0000256" key="7">
    <source>
        <dbReference type="ARBA" id="ARBA00022989"/>
    </source>
</evidence>
<comment type="caution">
    <text evidence="14">The sequence shown here is derived from an EMBL/GenBank/DDBJ whole genome shotgun (WGS) entry which is preliminary data.</text>
</comment>
<feature type="transmembrane region" description="Helical" evidence="12">
    <location>
        <begin position="187"/>
        <end position="205"/>
    </location>
</feature>
<dbReference type="InterPro" id="IPR001708">
    <property type="entry name" value="YidC/ALB3/OXA1/COX18"/>
</dbReference>
<keyword evidence="6 12" id="KW-0653">Protein transport</keyword>
<dbReference type="RefSeq" id="WP_191799614.1">
    <property type="nucleotide sequence ID" value="NZ_JACSQL010000003.1"/>
</dbReference>
<organism evidence="14 15">
    <name type="scientific">Paenibacillus gallinarum</name>
    <dbReference type="NCBI Taxonomy" id="2762232"/>
    <lineage>
        <taxon>Bacteria</taxon>
        <taxon>Bacillati</taxon>
        <taxon>Bacillota</taxon>
        <taxon>Bacilli</taxon>
        <taxon>Bacillales</taxon>
        <taxon>Paenibacillaceae</taxon>
        <taxon>Paenibacillus</taxon>
    </lineage>
</organism>
<evidence type="ECO:0000256" key="4">
    <source>
        <dbReference type="ARBA" id="ARBA00022692"/>
    </source>
</evidence>
<feature type="transmembrane region" description="Helical" evidence="12">
    <location>
        <begin position="146"/>
        <end position="167"/>
    </location>
</feature>
<dbReference type="CDD" id="cd20070">
    <property type="entry name" value="5TM_YidC_Alb3"/>
    <property type="match status" value="1"/>
</dbReference>
<keyword evidence="7 12" id="KW-1133">Transmembrane helix</keyword>
<comment type="function">
    <text evidence="12">Required for the insertion and/or proper folding and/or complex formation of integral membrane proteins into the membrane. Involved in integration of membrane proteins that insert both dependently and independently of the Sec translocase complex, as well as at least some lipoproteins.</text>
</comment>
<evidence type="ECO:0000256" key="6">
    <source>
        <dbReference type="ARBA" id="ARBA00022927"/>
    </source>
</evidence>
<keyword evidence="15" id="KW-1185">Reference proteome</keyword>
<dbReference type="NCBIfam" id="TIGR03592">
    <property type="entry name" value="yidC_oxa1_cterm"/>
    <property type="match status" value="1"/>
</dbReference>
<dbReference type="Pfam" id="PF02096">
    <property type="entry name" value="60KD_IMP"/>
    <property type="match status" value="1"/>
</dbReference>
<keyword evidence="4 12" id="KW-0812">Transmembrane</keyword>
<keyword evidence="11 12" id="KW-0449">Lipoprotein</keyword>
<dbReference type="InterPro" id="IPR028055">
    <property type="entry name" value="YidC/Oxa/ALB_C"/>
</dbReference>
<keyword evidence="8 12" id="KW-0472">Membrane</keyword>
<comment type="similarity">
    <text evidence="12">Belongs to the OXA1/ALB3/YidC family. Type 2 subfamily.</text>
</comment>
<keyword evidence="9" id="KW-0564">Palmitate</keyword>
<evidence type="ECO:0000313" key="14">
    <source>
        <dbReference type="EMBL" id="MBD7968378.1"/>
    </source>
</evidence>
<dbReference type="InterPro" id="IPR023060">
    <property type="entry name" value="YidC/YidC1/YidC2_Firmicutes"/>
</dbReference>
<evidence type="ECO:0000313" key="15">
    <source>
        <dbReference type="Proteomes" id="UP000608071"/>
    </source>
</evidence>
<accession>A0ABR8SY11</accession>
<keyword evidence="5 12" id="KW-0732">Signal</keyword>
<evidence type="ECO:0000259" key="13">
    <source>
        <dbReference type="Pfam" id="PF02096"/>
    </source>
</evidence>
<protein>
    <recommendedName>
        <fullName evidence="12">Membrane protein insertase YidC</fullName>
    </recommendedName>
    <alternativeName>
        <fullName evidence="12">Foldase YidC</fullName>
    </alternativeName>
    <alternativeName>
        <fullName evidence="12">Membrane integrase YidC</fullName>
    </alternativeName>
    <alternativeName>
        <fullName evidence="12">Membrane protein YidC</fullName>
    </alternativeName>
</protein>
<feature type="transmembrane region" description="Helical" evidence="12">
    <location>
        <begin position="217"/>
        <end position="235"/>
    </location>
</feature>
<feature type="transmembrane region" description="Helical" evidence="12">
    <location>
        <begin position="71"/>
        <end position="91"/>
    </location>
</feature>
<dbReference type="HAMAP" id="MF_01811">
    <property type="entry name" value="YidC_type2"/>
    <property type="match status" value="1"/>
</dbReference>
<proteinExistence type="inferred from homology"/>
<dbReference type="InterPro" id="IPR047196">
    <property type="entry name" value="YidC_ALB_C"/>
</dbReference>
<dbReference type="Proteomes" id="UP000608071">
    <property type="component" value="Unassembled WGS sequence"/>
</dbReference>